<evidence type="ECO:0000256" key="2">
    <source>
        <dbReference type="SAM" id="SignalP"/>
    </source>
</evidence>
<name>A0A3N2BLN7_9MICO</name>
<reference evidence="3 4" key="1">
    <citation type="submission" date="2018-11" db="EMBL/GenBank/DDBJ databases">
        <title>Sequencing the genomes of 1000 actinobacteria strains.</title>
        <authorList>
            <person name="Klenk H.-P."/>
        </authorList>
    </citation>
    <scope>NUCLEOTIDE SEQUENCE [LARGE SCALE GENOMIC DNA]</scope>
    <source>
        <strain evidence="3 4">DSM 14012</strain>
    </source>
</reference>
<feature type="region of interest" description="Disordered" evidence="1">
    <location>
        <begin position="228"/>
        <end position="255"/>
    </location>
</feature>
<accession>A0A3N2BLN7</accession>
<keyword evidence="4" id="KW-1185">Reference proteome</keyword>
<protein>
    <recommendedName>
        <fullName evidence="5">Secreted protein</fullName>
    </recommendedName>
</protein>
<feature type="compositionally biased region" description="Low complexity" evidence="1">
    <location>
        <begin position="239"/>
        <end position="255"/>
    </location>
</feature>
<feature type="signal peptide" evidence="2">
    <location>
        <begin position="1"/>
        <end position="26"/>
    </location>
</feature>
<dbReference type="AlphaFoldDB" id="A0A3N2BLN7"/>
<keyword evidence="2" id="KW-0732">Signal</keyword>
<proteinExistence type="predicted"/>
<dbReference type="Proteomes" id="UP000266915">
    <property type="component" value="Unassembled WGS sequence"/>
</dbReference>
<feature type="chain" id="PRO_5038994324" description="Secreted protein" evidence="2">
    <location>
        <begin position="27"/>
        <end position="255"/>
    </location>
</feature>
<evidence type="ECO:0008006" key="5">
    <source>
        <dbReference type="Google" id="ProtNLM"/>
    </source>
</evidence>
<evidence type="ECO:0000313" key="3">
    <source>
        <dbReference type="EMBL" id="ROR76118.1"/>
    </source>
</evidence>
<dbReference type="RefSeq" id="WP_085514103.1">
    <property type="nucleotide sequence ID" value="NZ_FXAP01000007.1"/>
</dbReference>
<comment type="caution">
    <text evidence="3">The sequence shown here is derived from an EMBL/GenBank/DDBJ whole genome shotgun (WGS) entry which is preliminary data.</text>
</comment>
<gene>
    <name evidence="3" type="ORF">EDD42_4071</name>
</gene>
<organism evidence="3 4">
    <name type="scientific">Plantibacter flavus</name>
    <dbReference type="NCBI Taxonomy" id="150123"/>
    <lineage>
        <taxon>Bacteria</taxon>
        <taxon>Bacillati</taxon>
        <taxon>Actinomycetota</taxon>
        <taxon>Actinomycetes</taxon>
        <taxon>Micrococcales</taxon>
        <taxon>Microbacteriaceae</taxon>
        <taxon>Plantibacter</taxon>
    </lineage>
</organism>
<evidence type="ECO:0000256" key="1">
    <source>
        <dbReference type="SAM" id="MobiDB-lite"/>
    </source>
</evidence>
<evidence type="ECO:0000313" key="4">
    <source>
        <dbReference type="Proteomes" id="UP000266915"/>
    </source>
</evidence>
<dbReference type="EMBL" id="RKHL01000002">
    <property type="protein sequence ID" value="ROR76118.1"/>
    <property type="molecule type" value="Genomic_DNA"/>
</dbReference>
<sequence length="255" mass="26246">MRDILKRRRPLIIVISGAAALAIAAAAVTVSVATKPAPAELTGKAGERAAAAAADDWAALPLDEDGNPIGEPEIQLDEKGNPIIKPGLAEEKRSADQPLPSVKISDGIGVLDTTADTAGTLQLLLEANNPGVKIGSDACLLDWAATQLPASTDAFSGVLEVCGRKAAVMYGGYSTSVRDLNLHALYAPEEKERTALGKVLFKNDRLAYASVATGDGKGVLLVVTAATGPKDSTPDSITKVDPVVPKQPDVLPAAP</sequence>